<dbReference type="InterPro" id="IPR051397">
    <property type="entry name" value="Zn-ADH-like_protein"/>
</dbReference>
<dbReference type="PANTHER" id="PTHR43677:SF4">
    <property type="entry name" value="QUINONE OXIDOREDUCTASE-LIKE PROTEIN 2"/>
    <property type="match status" value="1"/>
</dbReference>
<dbReference type="AlphaFoldDB" id="U7V6M8"/>
<sequence>MMMKAVQITSYDGPLGTLEYGETSDPTPAAGQIAINVHYAGASYVEALFAGGFVPTIPVPWVPGLEASGTVRAYGEGVTEHDGLEIGTPVAAFTVTDSGGYG</sequence>
<dbReference type="EMBL" id="AXZG01000035">
    <property type="protein sequence ID" value="ERT66443.1"/>
    <property type="molecule type" value="Genomic_DNA"/>
</dbReference>
<dbReference type="Pfam" id="PF08240">
    <property type="entry name" value="ADH_N"/>
    <property type="match status" value="1"/>
</dbReference>
<dbReference type="HOGENOM" id="CLU_2275378_0_0_11"/>
<dbReference type="SUPFAM" id="SSF50129">
    <property type="entry name" value="GroES-like"/>
    <property type="match status" value="1"/>
</dbReference>
<dbReference type="PATRIC" id="fig|888019.4.peg.934"/>
<protein>
    <submittedName>
        <fullName evidence="2">GroES-like protein</fullName>
    </submittedName>
</protein>
<evidence type="ECO:0000259" key="1">
    <source>
        <dbReference type="Pfam" id="PF08240"/>
    </source>
</evidence>
<evidence type="ECO:0000313" key="2">
    <source>
        <dbReference type="EMBL" id="ERT66443.1"/>
    </source>
</evidence>
<dbReference type="PANTHER" id="PTHR43677">
    <property type="entry name" value="SHORT-CHAIN DEHYDROGENASE/REDUCTASE"/>
    <property type="match status" value="1"/>
</dbReference>
<accession>U7V6M8</accession>
<organism evidence="2 3">
    <name type="scientific">Rothia aeria F0184</name>
    <dbReference type="NCBI Taxonomy" id="888019"/>
    <lineage>
        <taxon>Bacteria</taxon>
        <taxon>Bacillati</taxon>
        <taxon>Actinomycetota</taxon>
        <taxon>Actinomycetes</taxon>
        <taxon>Micrococcales</taxon>
        <taxon>Micrococcaceae</taxon>
        <taxon>Rothia</taxon>
    </lineage>
</organism>
<dbReference type="InterPro" id="IPR013154">
    <property type="entry name" value="ADH-like_N"/>
</dbReference>
<gene>
    <name evidence="2" type="ORF">HMPREF0742_01096</name>
</gene>
<dbReference type="Proteomes" id="UP000017174">
    <property type="component" value="Unassembled WGS sequence"/>
</dbReference>
<dbReference type="Gene3D" id="3.90.180.10">
    <property type="entry name" value="Medium-chain alcohol dehydrogenases, catalytic domain"/>
    <property type="match status" value="1"/>
</dbReference>
<evidence type="ECO:0000313" key="3">
    <source>
        <dbReference type="Proteomes" id="UP000017174"/>
    </source>
</evidence>
<comment type="caution">
    <text evidence="2">The sequence shown here is derived from an EMBL/GenBank/DDBJ whole genome shotgun (WGS) entry which is preliminary data.</text>
</comment>
<feature type="domain" description="Alcohol dehydrogenase-like N-terminal" evidence="1">
    <location>
        <begin position="30"/>
        <end position="91"/>
    </location>
</feature>
<reference evidence="2 3" key="1">
    <citation type="submission" date="2013-08" db="EMBL/GenBank/DDBJ databases">
        <authorList>
            <person name="Weinstock G."/>
            <person name="Sodergren E."/>
            <person name="Wylie T."/>
            <person name="Fulton L."/>
            <person name="Fulton R."/>
            <person name="Fronick C."/>
            <person name="O'Laughlin M."/>
            <person name="Godfrey J."/>
            <person name="Miner T."/>
            <person name="Herter B."/>
            <person name="Appelbaum E."/>
            <person name="Cordes M."/>
            <person name="Lek S."/>
            <person name="Wollam A."/>
            <person name="Pepin K.H."/>
            <person name="Palsikar V.B."/>
            <person name="Mitreva M."/>
            <person name="Wilson R.K."/>
        </authorList>
    </citation>
    <scope>NUCLEOTIDE SEQUENCE [LARGE SCALE GENOMIC DNA]</scope>
    <source>
        <strain evidence="2 3">F0184</strain>
    </source>
</reference>
<dbReference type="InterPro" id="IPR011032">
    <property type="entry name" value="GroES-like_sf"/>
</dbReference>
<name>U7V6M8_9MICC</name>
<dbReference type="GO" id="GO:0016491">
    <property type="term" value="F:oxidoreductase activity"/>
    <property type="evidence" value="ECO:0007669"/>
    <property type="project" value="TreeGrafter"/>
</dbReference>
<proteinExistence type="predicted"/>